<dbReference type="InterPro" id="IPR051156">
    <property type="entry name" value="Mito/Outer_Membr_Metalloprot"/>
</dbReference>
<organism evidence="9 10">
    <name type="scientific">Marivirga atlantica</name>
    <dbReference type="NCBI Taxonomy" id="1548457"/>
    <lineage>
        <taxon>Bacteria</taxon>
        <taxon>Pseudomonadati</taxon>
        <taxon>Bacteroidota</taxon>
        <taxon>Cytophagia</taxon>
        <taxon>Cytophagales</taxon>
        <taxon>Marivirgaceae</taxon>
        <taxon>Marivirga</taxon>
    </lineage>
</organism>
<protein>
    <submittedName>
        <fullName evidence="9">M48 family metallopeptidase</fullName>
    </submittedName>
</protein>
<dbReference type="InterPro" id="IPR001915">
    <property type="entry name" value="Peptidase_M48"/>
</dbReference>
<evidence type="ECO:0000256" key="7">
    <source>
        <dbReference type="SAM" id="MobiDB-lite"/>
    </source>
</evidence>
<keyword evidence="10" id="KW-1185">Reference proteome</keyword>
<dbReference type="CDD" id="cd07331">
    <property type="entry name" value="M48C_Oma1_like"/>
    <property type="match status" value="1"/>
</dbReference>
<feature type="region of interest" description="Disordered" evidence="7">
    <location>
        <begin position="263"/>
        <end position="285"/>
    </location>
</feature>
<evidence type="ECO:0000259" key="8">
    <source>
        <dbReference type="Pfam" id="PF01435"/>
    </source>
</evidence>
<gene>
    <name evidence="9" type="ORF">JKP34_13800</name>
</gene>
<dbReference type="PANTHER" id="PTHR22726:SF24">
    <property type="entry name" value="M48 FAMILY METALLOPEPTIDASE"/>
    <property type="match status" value="1"/>
</dbReference>
<comment type="similarity">
    <text evidence="6">Belongs to the peptidase M48 family.</text>
</comment>
<evidence type="ECO:0000256" key="1">
    <source>
        <dbReference type="ARBA" id="ARBA00022670"/>
    </source>
</evidence>
<name>A0A937AGI0_9BACT</name>
<dbReference type="Pfam" id="PF01435">
    <property type="entry name" value="Peptidase_M48"/>
    <property type="match status" value="1"/>
</dbReference>
<dbReference type="RefSeq" id="WP_201922618.1">
    <property type="nucleotide sequence ID" value="NZ_JAERQG010000003.1"/>
</dbReference>
<dbReference type="GO" id="GO:0046872">
    <property type="term" value="F:metal ion binding"/>
    <property type="evidence" value="ECO:0007669"/>
    <property type="project" value="UniProtKB-KW"/>
</dbReference>
<comment type="cofactor">
    <cofactor evidence="6">
        <name>Zn(2+)</name>
        <dbReference type="ChEBI" id="CHEBI:29105"/>
    </cofactor>
    <text evidence="6">Binds 1 zinc ion per subunit.</text>
</comment>
<evidence type="ECO:0000256" key="2">
    <source>
        <dbReference type="ARBA" id="ARBA00022723"/>
    </source>
</evidence>
<sequence>MNRLIQFFILTIIFVGCSKAPLTNRKQLDLIGDNQLMASSFDSYDQVLKENKLSNDQEKVQMIKRVGNNIKNSVEKYLDQKGRSDLTEGFKWEFNLIVDDIVNAWCMPGGKVAFYTGILPICKNEAGVAVVMGHEVAHAVANHGGERMSQALVQQLGGVALGVALQQQPEQTQALAMAAYTGGSTLGILKFSRVQESEADRLGLTFMAMAGYNPETAPDFWQRMKAKGGGAPPEFLSTHPDYDTRISNLNKWMSEAKQYYSSSNKAQNSEIGEVTEKSDLNVNSKPKNVIQLKVKDN</sequence>
<keyword evidence="5 6" id="KW-0482">Metalloprotease</keyword>
<accession>A0A937AGI0</accession>
<keyword evidence="1 6" id="KW-0645">Protease</keyword>
<keyword evidence="2" id="KW-0479">Metal-binding</keyword>
<evidence type="ECO:0000256" key="4">
    <source>
        <dbReference type="ARBA" id="ARBA00022833"/>
    </source>
</evidence>
<proteinExistence type="inferred from homology"/>
<dbReference type="Gene3D" id="3.30.2010.10">
    <property type="entry name" value="Metalloproteases ('zincins'), catalytic domain"/>
    <property type="match status" value="1"/>
</dbReference>
<feature type="domain" description="Peptidase M48" evidence="8">
    <location>
        <begin position="69"/>
        <end position="252"/>
    </location>
</feature>
<comment type="caution">
    <text evidence="9">The sequence shown here is derived from an EMBL/GenBank/DDBJ whole genome shotgun (WGS) entry which is preliminary data.</text>
</comment>
<dbReference type="GO" id="GO:0051603">
    <property type="term" value="P:proteolysis involved in protein catabolic process"/>
    <property type="evidence" value="ECO:0007669"/>
    <property type="project" value="TreeGrafter"/>
</dbReference>
<keyword evidence="3 6" id="KW-0378">Hydrolase</keyword>
<evidence type="ECO:0000313" key="9">
    <source>
        <dbReference type="EMBL" id="MBL0766336.1"/>
    </source>
</evidence>
<dbReference type="PROSITE" id="PS51257">
    <property type="entry name" value="PROKAR_LIPOPROTEIN"/>
    <property type="match status" value="1"/>
</dbReference>
<dbReference type="AlphaFoldDB" id="A0A937AGI0"/>
<evidence type="ECO:0000256" key="3">
    <source>
        <dbReference type="ARBA" id="ARBA00022801"/>
    </source>
</evidence>
<evidence type="ECO:0000256" key="6">
    <source>
        <dbReference type="RuleBase" id="RU003983"/>
    </source>
</evidence>
<evidence type="ECO:0000313" key="10">
    <source>
        <dbReference type="Proteomes" id="UP000642920"/>
    </source>
</evidence>
<dbReference type="EMBL" id="JAERQG010000003">
    <property type="protein sequence ID" value="MBL0766336.1"/>
    <property type="molecule type" value="Genomic_DNA"/>
</dbReference>
<reference evidence="9" key="1">
    <citation type="submission" date="2021-01" db="EMBL/GenBank/DDBJ databases">
        <title>Marivirga sp. nov., isolated from intertidal surface sediments.</title>
        <authorList>
            <person name="Zhang M."/>
        </authorList>
    </citation>
    <scope>NUCLEOTIDE SEQUENCE</scope>
    <source>
        <strain evidence="9">SM1354</strain>
    </source>
</reference>
<dbReference type="Proteomes" id="UP000642920">
    <property type="component" value="Unassembled WGS sequence"/>
</dbReference>
<evidence type="ECO:0000256" key="5">
    <source>
        <dbReference type="ARBA" id="ARBA00023049"/>
    </source>
</evidence>
<dbReference type="PANTHER" id="PTHR22726">
    <property type="entry name" value="METALLOENDOPEPTIDASE OMA1"/>
    <property type="match status" value="1"/>
</dbReference>
<dbReference type="GO" id="GO:0004222">
    <property type="term" value="F:metalloendopeptidase activity"/>
    <property type="evidence" value="ECO:0007669"/>
    <property type="project" value="InterPro"/>
</dbReference>
<keyword evidence="4 6" id="KW-0862">Zinc</keyword>
<dbReference type="GO" id="GO:0016020">
    <property type="term" value="C:membrane"/>
    <property type="evidence" value="ECO:0007669"/>
    <property type="project" value="TreeGrafter"/>
</dbReference>